<keyword evidence="5" id="KW-1185">Reference proteome</keyword>
<dbReference type="PANTHER" id="PTHR36919:SF2">
    <property type="entry name" value="BLL6627 PROTEIN"/>
    <property type="match status" value="1"/>
</dbReference>
<dbReference type="PANTHER" id="PTHR36919">
    <property type="entry name" value="BLR1215 PROTEIN"/>
    <property type="match status" value="1"/>
</dbReference>
<dbReference type="RefSeq" id="WP_380691500.1">
    <property type="nucleotide sequence ID" value="NZ_JBHRSS010000009.1"/>
</dbReference>
<dbReference type="Proteomes" id="UP001595462">
    <property type="component" value="Unassembled WGS sequence"/>
</dbReference>
<accession>A0ABV7EWN9</accession>
<feature type="signal peptide" evidence="2">
    <location>
        <begin position="1"/>
        <end position="18"/>
    </location>
</feature>
<name>A0ABV7EWN9_9GAMM</name>
<organism evidence="4 5">
    <name type="scientific">Salinisphaera aquimarina</name>
    <dbReference type="NCBI Taxonomy" id="2094031"/>
    <lineage>
        <taxon>Bacteria</taxon>
        <taxon>Pseudomonadati</taxon>
        <taxon>Pseudomonadota</taxon>
        <taxon>Gammaproteobacteria</taxon>
        <taxon>Salinisphaerales</taxon>
        <taxon>Salinisphaeraceae</taxon>
        <taxon>Salinisphaera</taxon>
    </lineage>
</organism>
<evidence type="ECO:0000313" key="4">
    <source>
        <dbReference type="EMBL" id="MFC3105946.1"/>
    </source>
</evidence>
<feature type="domain" description="DUF2147" evidence="3">
    <location>
        <begin position="28"/>
        <end position="154"/>
    </location>
</feature>
<evidence type="ECO:0000313" key="5">
    <source>
        <dbReference type="Proteomes" id="UP001595462"/>
    </source>
</evidence>
<feature type="chain" id="PRO_5045612698" evidence="2">
    <location>
        <begin position="19"/>
        <end position="168"/>
    </location>
</feature>
<evidence type="ECO:0000259" key="3">
    <source>
        <dbReference type="Pfam" id="PF09917"/>
    </source>
</evidence>
<proteinExistence type="predicted"/>
<reference evidence="5" key="1">
    <citation type="journal article" date="2019" name="Int. J. Syst. Evol. Microbiol.">
        <title>The Global Catalogue of Microorganisms (GCM) 10K type strain sequencing project: providing services to taxonomists for standard genome sequencing and annotation.</title>
        <authorList>
            <consortium name="The Broad Institute Genomics Platform"/>
            <consortium name="The Broad Institute Genome Sequencing Center for Infectious Disease"/>
            <person name="Wu L."/>
            <person name="Ma J."/>
        </authorList>
    </citation>
    <scope>NUCLEOTIDE SEQUENCE [LARGE SCALE GENOMIC DNA]</scope>
    <source>
        <strain evidence="5">KCTC 52640</strain>
    </source>
</reference>
<dbReference type="Gene3D" id="2.40.128.520">
    <property type="match status" value="1"/>
</dbReference>
<comment type="caution">
    <text evidence="4">The sequence shown here is derived from an EMBL/GenBank/DDBJ whole genome shotgun (WGS) entry which is preliminary data.</text>
</comment>
<feature type="region of interest" description="Disordered" evidence="1">
    <location>
        <begin position="64"/>
        <end position="85"/>
    </location>
</feature>
<feature type="compositionally biased region" description="Basic and acidic residues" evidence="1">
    <location>
        <begin position="74"/>
        <end position="85"/>
    </location>
</feature>
<evidence type="ECO:0000256" key="1">
    <source>
        <dbReference type="SAM" id="MobiDB-lite"/>
    </source>
</evidence>
<dbReference type="InterPro" id="IPR019223">
    <property type="entry name" value="DUF2147"/>
</dbReference>
<gene>
    <name evidence="4" type="ORF">ACFOSU_18920</name>
</gene>
<keyword evidence="2" id="KW-0732">Signal</keyword>
<dbReference type="Pfam" id="PF09917">
    <property type="entry name" value="DUF2147"/>
    <property type="match status" value="1"/>
</dbReference>
<evidence type="ECO:0000256" key="2">
    <source>
        <dbReference type="SAM" id="SignalP"/>
    </source>
</evidence>
<dbReference type="EMBL" id="JBHRSS010000009">
    <property type="protein sequence ID" value="MFC3105946.1"/>
    <property type="molecule type" value="Genomic_DNA"/>
</dbReference>
<sequence length="168" mass="18801">MIRAFAALLLCAPLLATADTAAPDAIAGFWRTEGGEAIVEIRNAGAQYRGRLVWLRQPHYPEGDPRGIGGQPVTDRHNPDPARRDRPLIGLPLLTGLIYHVDDRGKAHWRSGRVYDTENGKHYDCNVWLADADHLKLRGYLGIELLGRTTTWERVDEPEGLDRKEVDS</sequence>
<protein>
    <submittedName>
        <fullName evidence="4">DUF2147 domain-containing protein</fullName>
    </submittedName>
</protein>